<dbReference type="GO" id="GO:0006950">
    <property type="term" value="P:response to stress"/>
    <property type="evidence" value="ECO:0007669"/>
    <property type="project" value="TreeGrafter"/>
</dbReference>
<dbReference type="PANTHER" id="PTHR33164">
    <property type="entry name" value="TRANSCRIPTIONAL REGULATOR, MARR FAMILY"/>
    <property type="match status" value="1"/>
</dbReference>
<sequence>MTLSSPSIQLLSAIWNLWQSLVADGAARLREDCGLDLKEFIAAGYLQARPTQPAQLAAELQMPRYEVSRLLGSLEQKGFVQRTRFQTDGRQVLVELTPSGLRAWETGLQTVQHVAEPYLSHLNDTKRQDLIATLASLTRSLP</sequence>
<dbReference type="SMART" id="SM00347">
    <property type="entry name" value="HTH_MARR"/>
    <property type="match status" value="1"/>
</dbReference>
<proteinExistence type="predicted"/>
<dbReference type="RefSeq" id="WP_303101466.1">
    <property type="nucleotide sequence ID" value="NZ_CP149783.1"/>
</dbReference>
<dbReference type="AlphaFoldDB" id="A0AAU6Q5Z4"/>
<name>A0AAU6Q5Z4_9DEIO</name>
<dbReference type="EMBL" id="CP149783">
    <property type="protein sequence ID" value="WYF46053.1"/>
    <property type="molecule type" value="Genomic_DNA"/>
</dbReference>
<accession>A0AAU6Q5Z4</accession>
<dbReference type="InterPro" id="IPR039422">
    <property type="entry name" value="MarR/SlyA-like"/>
</dbReference>
<dbReference type="GO" id="GO:0003700">
    <property type="term" value="F:DNA-binding transcription factor activity"/>
    <property type="evidence" value="ECO:0007669"/>
    <property type="project" value="InterPro"/>
</dbReference>
<gene>
    <name evidence="2" type="ORF">WDJ50_16665</name>
</gene>
<reference evidence="2" key="1">
    <citation type="submission" date="2024-03" db="EMBL/GenBank/DDBJ databases">
        <title>Deinococcus weizhi sp. nov., isolated from human skin.</title>
        <authorList>
            <person name="Wei Z."/>
            <person name="Tian F."/>
            <person name="Yang C."/>
            <person name="Xin L.T."/>
            <person name="Wen Z.J."/>
            <person name="Lan K.C."/>
            <person name="Yu L."/>
            <person name="Zhe W."/>
            <person name="Dan F.D."/>
            <person name="Jun W."/>
            <person name="Rui Z."/>
            <person name="Yong X.J."/>
            <person name="Ting Y."/>
            <person name="Wei X."/>
            <person name="Xu Z.G."/>
            <person name="Xin Z."/>
            <person name="Dong F.G."/>
            <person name="Ni X.M."/>
            <person name="Zheng M.G."/>
            <person name="Chun Y."/>
            <person name="Qian W.X."/>
        </authorList>
    </citation>
    <scope>NUCLEOTIDE SEQUENCE</scope>
    <source>
        <strain evidence="2">VB142</strain>
    </source>
</reference>
<dbReference type="PANTHER" id="PTHR33164:SF43">
    <property type="entry name" value="HTH-TYPE TRANSCRIPTIONAL REPRESSOR YETL"/>
    <property type="match status" value="1"/>
</dbReference>
<dbReference type="InterPro" id="IPR036390">
    <property type="entry name" value="WH_DNA-bd_sf"/>
</dbReference>
<organism evidence="2">
    <name type="scientific">Deinococcus sp. VB142</name>
    <dbReference type="NCBI Taxonomy" id="3112952"/>
    <lineage>
        <taxon>Bacteria</taxon>
        <taxon>Thermotogati</taxon>
        <taxon>Deinococcota</taxon>
        <taxon>Deinococci</taxon>
        <taxon>Deinococcales</taxon>
        <taxon>Deinococcaceae</taxon>
        <taxon>Deinococcus</taxon>
    </lineage>
</organism>
<feature type="domain" description="HTH marR-type" evidence="1">
    <location>
        <begin position="1"/>
        <end position="139"/>
    </location>
</feature>
<evidence type="ECO:0000259" key="1">
    <source>
        <dbReference type="PROSITE" id="PS50995"/>
    </source>
</evidence>
<evidence type="ECO:0000313" key="2">
    <source>
        <dbReference type="EMBL" id="WYF46053.1"/>
    </source>
</evidence>
<dbReference type="PROSITE" id="PS50995">
    <property type="entry name" value="HTH_MARR_2"/>
    <property type="match status" value="1"/>
</dbReference>
<dbReference type="Pfam" id="PF12802">
    <property type="entry name" value="MarR_2"/>
    <property type="match status" value="1"/>
</dbReference>
<dbReference type="SUPFAM" id="SSF46785">
    <property type="entry name" value="Winged helix' DNA-binding domain"/>
    <property type="match status" value="1"/>
</dbReference>
<protein>
    <submittedName>
        <fullName evidence="2">MarR family transcriptional regulator</fullName>
    </submittedName>
</protein>
<dbReference type="InterPro" id="IPR000835">
    <property type="entry name" value="HTH_MarR-typ"/>
</dbReference>
<dbReference type="Gene3D" id="1.10.10.10">
    <property type="entry name" value="Winged helix-like DNA-binding domain superfamily/Winged helix DNA-binding domain"/>
    <property type="match status" value="1"/>
</dbReference>
<dbReference type="PRINTS" id="PR00598">
    <property type="entry name" value="HTHMARR"/>
</dbReference>
<dbReference type="InterPro" id="IPR036388">
    <property type="entry name" value="WH-like_DNA-bd_sf"/>
</dbReference>